<evidence type="ECO:0000256" key="3">
    <source>
        <dbReference type="SAM" id="SignalP"/>
    </source>
</evidence>
<dbReference type="SUPFAM" id="SSF47473">
    <property type="entry name" value="EF-hand"/>
    <property type="match status" value="1"/>
</dbReference>
<gene>
    <name evidence="5" type="ORF">ACAT0790_LOCUS5080</name>
</gene>
<dbReference type="Gene3D" id="1.10.238.10">
    <property type="entry name" value="EF-hand"/>
    <property type="match status" value="1"/>
</dbReference>
<dbReference type="PROSITE" id="PS00018">
    <property type="entry name" value="EF_HAND_1"/>
    <property type="match status" value="2"/>
</dbReference>
<accession>A0A7S1L6S6</accession>
<feature type="signal peptide" evidence="3">
    <location>
        <begin position="1"/>
        <end position="17"/>
    </location>
</feature>
<dbReference type="InterPro" id="IPR011992">
    <property type="entry name" value="EF-hand-dom_pair"/>
</dbReference>
<keyword evidence="3" id="KW-0732">Signal</keyword>
<evidence type="ECO:0000256" key="1">
    <source>
        <dbReference type="ARBA" id="ARBA00022837"/>
    </source>
</evidence>
<evidence type="ECO:0000259" key="4">
    <source>
        <dbReference type="PROSITE" id="PS50222"/>
    </source>
</evidence>
<sequence>MGMQLLGAVCFSGLAVASSYASASSSLTRLLLSSMKQSPDDATQALRELDVDGDGYVQLSEVSGYASAKGLDYQATVKEFASYDADHNGRLDAAELANVLGLPPPSGAYGEERVETVQRRRWEEEAPVQAAPASFLRSRSDLQSRASQLLSSAPAALHVSSASTAKTAAKSELSGAQRVALVSKIAEGMAAGVDGASQAQDLELQAAEARAQLATLKRQVAKKVIQAGSAAAYARAQELAGNLTALEAEALRTEVKAAAVRTKMDADVKQVNDLSAIVREGLTALHAA</sequence>
<dbReference type="GO" id="GO:0005509">
    <property type="term" value="F:calcium ion binding"/>
    <property type="evidence" value="ECO:0007669"/>
    <property type="project" value="InterPro"/>
</dbReference>
<dbReference type="AlphaFoldDB" id="A0A7S1L6S6"/>
<reference evidence="5" key="1">
    <citation type="submission" date="2021-01" db="EMBL/GenBank/DDBJ databases">
        <authorList>
            <person name="Corre E."/>
            <person name="Pelletier E."/>
            <person name="Niang G."/>
            <person name="Scheremetjew M."/>
            <person name="Finn R."/>
            <person name="Kale V."/>
            <person name="Holt S."/>
            <person name="Cochrane G."/>
            <person name="Meng A."/>
            <person name="Brown T."/>
            <person name="Cohen L."/>
        </authorList>
    </citation>
    <scope>NUCLEOTIDE SEQUENCE</scope>
    <source>
        <strain evidence="5">OF101</strain>
    </source>
</reference>
<dbReference type="InterPro" id="IPR002048">
    <property type="entry name" value="EF_hand_dom"/>
</dbReference>
<evidence type="ECO:0000256" key="2">
    <source>
        <dbReference type="SAM" id="Coils"/>
    </source>
</evidence>
<name>A0A7S1L6S6_ALECA</name>
<feature type="domain" description="EF-hand" evidence="4">
    <location>
        <begin position="37"/>
        <end position="72"/>
    </location>
</feature>
<protein>
    <recommendedName>
        <fullName evidence="4">EF-hand domain-containing protein</fullName>
    </recommendedName>
</protein>
<feature type="chain" id="PRO_5031024989" description="EF-hand domain-containing protein" evidence="3">
    <location>
        <begin position="18"/>
        <end position="288"/>
    </location>
</feature>
<dbReference type="Pfam" id="PF13202">
    <property type="entry name" value="EF-hand_5"/>
    <property type="match status" value="2"/>
</dbReference>
<organism evidence="5">
    <name type="scientific">Alexandrium catenella</name>
    <name type="common">Red tide dinoflagellate</name>
    <name type="synonym">Gonyaulax catenella</name>
    <dbReference type="NCBI Taxonomy" id="2925"/>
    <lineage>
        <taxon>Eukaryota</taxon>
        <taxon>Sar</taxon>
        <taxon>Alveolata</taxon>
        <taxon>Dinophyceae</taxon>
        <taxon>Gonyaulacales</taxon>
        <taxon>Pyrocystaceae</taxon>
        <taxon>Alexandrium</taxon>
    </lineage>
</organism>
<dbReference type="EMBL" id="HBGE01008416">
    <property type="protein sequence ID" value="CAD9096027.1"/>
    <property type="molecule type" value="Transcribed_RNA"/>
</dbReference>
<dbReference type="InterPro" id="IPR018247">
    <property type="entry name" value="EF_Hand_1_Ca_BS"/>
</dbReference>
<evidence type="ECO:0000313" key="5">
    <source>
        <dbReference type="EMBL" id="CAD9096027.1"/>
    </source>
</evidence>
<keyword evidence="2" id="KW-0175">Coiled coil</keyword>
<keyword evidence="1" id="KW-0106">Calcium</keyword>
<proteinExistence type="predicted"/>
<dbReference type="PROSITE" id="PS50222">
    <property type="entry name" value="EF_HAND_2"/>
    <property type="match status" value="1"/>
</dbReference>
<dbReference type="CDD" id="cd00051">
    <property type="entry name" value="EFh"/>
    <property type="match status" value="1"/>
</dbReference>
<feature type="coiled-coil region" evidence="2">
    <location>
        <begin position="199"/>
        <end position="256"/>
    </location>
</feature>